<proteinExistence type="predicted"/>
<keyword evidence="3" id="KW-1185">Reference proteome</keyword>
<comment type="caution">
    <text evidence="2">The sequence shown here is derived from an EMBL/GenBank/DDBJ whole genome shotgun (WGS) entry which is preliminary data.</text>
</comment>
<dbReference type="Proteomes" id="UP001164776">
    <property type="component" value="Unassembled WGS sequence"/>
</dbReference>
<evidence type="ECO:0000256" key="1">
    <source>
        <dbReference type="SAM" id="Phobius"/>
    </source>
</evidence>
<evidence type="ECO:0000313" key="3">
    <source>
        <dbReference type="Proteomes" id="UP001164776"/>
    </source>
</evidence>
<sequence length="113" mass="12199">MPLLTMSPLQARVRMSPMSTIGVSVSHLNLALMAMPCHFVFSFRPPARRHHLRAAAALARPTCASVLPRHSMPCPTGAPTQCACLLRYQISRHCPSLAMIPQSSPASVSNAPQ</sequence>
<feature type="transmembrane region" description="Helical" evidence="1">
    <location>
        <begin position="20"/>
        <end position="43"/>
    </location>
</feature>
<name>A0A9W7X7C9_9POAL</name>
<dbReference type="EMBL" id="MU631186">
    <property type="protein sequence ID" value="KAJ1253472.1"/>
    <property type="molecule type" value="Genomic_DNA"/>
</dbReference>
<dbReference type="AlphaFoldDB" id="A0A9W7X7C9"/>
<keyword evidence="1" id="KW-0812">Transmembrane</keyword>
<organism evidence="2 3">
    <name type="scientific">Paspalum vaginatum</name>
    <name type="common">seashore paspalum</name>
    <dbReference type="NCBI Taxonomy" id="158149"/>
    <lineage>
        <taxon>Eukaryota</taxon>
        <taxon>Viridiplantae</taxon>
        <taxon>Streptophyta</taxon>
        <taxon>Embryophyta</taxon>
        <taxon>Tracheophyta</taxon>
        <taxon>Spermatophyta</taxon>
        <taxon>Magnoliopsida</taxon>
        <taxon>Liliopsida</taxon>
        <taxon>Poales</taxon>
        <taxon>Poaceae</taxon>
        <taxon>PACMAD clade</taxon>
        <taxon>Panicoideae</taxon>
        <taxon>Andropogonodae</taxon>
        <taxon>Paspaleae</taxon>
        <taxon>Paspalinae</taxon>
        <taxon>Paspalum</taxon>
    </lineage>
</organism>
<protein>
    <submittedName>
        <fullName evidence="2">Uncharacterized protein</fullName>
    </submittedName>
</protein>
<keyword evidence="1" id="KW-1133">Transmembrane helix</keyword>
<gene>
    <name evidence="2" type="ORF">BS78_K252000</name>
</gene>
<reference evidence="2 3" key="1">
    <citation type="submission" date="2022-10" db="EMBL/GenBank/DDBJ databases">
        <title>WGS assembly of Paspalum vaginatum 540-79.</title>
        <authorList>
            <person name="Sun G."/>
            <person name="Wase N."/>
            <person name="Shu S."/>
            <person name="Jenkins J."/>
            <person name="Zhou B."/>
            <person name="Torres-Rodriguez J."/>
            <person name="Chen C."/>
            <person name="Sandor L."/>
            <person name="Plott C."/>
            <person name="Yoshinga Y."/>
            <person name="Daum C."/>
            <person name="Qi P."/>
            <person name="Barry K."/>
            <person name="Lipzen A."/>
            <person name="Berry L."/>
            <person name="Pedersen C."/>
            <person name="Gottilla T."/>
            <person name="Foltz A."/>
            <person name="Yu H."/>
            <person name="O'Malley R."/>
            <person name="Zhang C."/>
            <person name="Devos K."/>
            <person name="Sigmon B."/>
            <person name="Yu B."/>
            <person name="Obata T."/>
            <person name="Schmutz J."/>
            <person name="Schnable J."/>
        </authorList>
    </citation>
    <scope>NUCLEOTIDE SEQUENCE [LARGE SCALE GENOMIC DNA]</scope>
    <source>
        <strain evidence="3">cv. 540-79</strain>
    </source>
</reference>
<keyword evidence="1" id="KW-0472">Membrane</keyword>
<accession>A0A9W7X7C9</accession>
<evidence type="ECO:0000313" key="2">
    <source>
        <dbReference type="EMBL" id="KAJ1253472.1"/>
    </source>
</evidence>